<dbReference type="EMBL" id="JACHJK010000003">
    <property type="protein sequence ID" value="MBB5926432.1"/>
    <property type="molecule type" value="Genomic_DNA"/>
</dbReference>
<feature type="region of interest" description="Disordered" evidence="1">
    <location>
        <begin position="66"/>
        <end position="98"/>
    </location>
</feature>
<reference evidence="2 3" key="1">
    <citation type="submission" date="2020-08" db="EMBL/GenBank/DDBJ databases">
        <title>Genomic Encyclopedia of Type Strains, Phase III (KMG-III): the genomes of soil and plant-associated and newly described type strains.</title>
        <authorList>
            <person name="Whitman W."/>
        </authorList>
    </citation>
    <scope>NUCLEOTIDE SEQUENCE [LARGE SCALE GENOMIC DNA]</scope>
    <source>
        <strain evidence="2 3">CECT 3313</strain>
    </source>
</reference>
<gene>
    <name evidence="2" type="ORF">FHS34_001888</name>
</gene>
<name>A0A7W9UPK9_9ACTN</name>
<protein>
    <submittedName>
        <fullName evidence="2">GGDEF domain-containing protein</fullName>
    </submittedName>
</protein>
<evidence type="ECO:0000313" key="3">
    <source>
        <dbReference type="Proteomes" id="UP000585836"/>
    </source>
</evidence>
<dbReference type="AlphaFoldDB" id="A0A7W9UPK9"/>
<accession>A0A7W9UPK9</accession>
<evidence type="ECO:0000313" key="2">
    <source>
        <dbReference type="EMBL" id="MBB5926432.1"/>
    </source>
</evidence>
<dbReference type="InterPro" id="IPR043128">
    <property type="entry name" value="Rev_trsase/Diguanyl_cyclase"/>
</dbReference>
<keyword evidence="3" id="KW-1185">Reference proteome</keyword>
<dbReference type="Gene3D" id="3.30.70.270">
    <property type="match status" value="1"/>
</dbReference>
<sequence length="98" mass="10003">MPTAPLEQRLAQLVRRLHTPVVLEDGRTVDVPASVGAATTDVLGIGDLTVLQRAADAALYDGKHSGRAAIASPANTTVPSINGPRAGRPGTAAWGRAA</sequence>
<proteinExistence type="predicted"/>
<dbReference type="RefSeq" id="WP_184963172.1">
    <property type="nucleotide sequence ID" value="NZ_BAAAWF010000083.1"/>
</dbReference>
<dbReference type="Proteomes" id="UP000585836">
    <property type="component" value="Unassembled WGS sequence"/>
</dbReference>
<organism evidence="2 3">
    <name type="scientific">Streptomyces echinatus</name>
    <dbReference type="NCBI Taxonomy" id="67293"/>
    <lineage>
        <taxon>Bacteria</taxon>
        <taxon>Bacillati</taxon>
        <taxon>Actinomycetota</taxon>
        <taxon>Actinomycetes</taxon>
        <taxon>Kitasatosporales</taxon>
        <taxon>Streptomycetaceae</taxon>
        <taxon>Streptomyces</taxon>
    </lineage>
</organism>
<evidence type="ECO:0000256" key="1">
    <source>
        <dbReference type="SAM" id="MobiDB-lite"/>
    </source>
</evidence>
<comment type="caution">
    <text evidence="2">The sequence shown here is derived from an EMBL/GenBank/DDBJ whole genome shotgun (WGS) entry which is preliminary data.</text>
</comment>